<comment type="caution">
    <text evidence="1">The sequence shown here is derived from an EMBL/GenBank/DDBJ whole genome shotgun (WGS) entry which is preliminary data.</text>
</comment>
<organism evidence="1 2">
    <name type="scientific">Peronosclerospora sorghi</name>
    <dbReference type="NCBI Taxonomy" id="230839"/>
    <lineage>
        <taxon>Eukaryota</taxon>
        <taxon>Sar</taxon>
        <taxon>Stramenopiles</taxon>
        <taxon>Oomycota</taxon>
        <taxon>Peronosporomycetes</taxon>
        <taxon>Peronosporales</taxon>
        <taxon>Peronosporaceae</taxon>
        <taxon>Peronosclerospora</taxon>
    </lineage>
</organism>
<evidence type="ECO:0000313" key="1">
    <source>
        <dbReference type="EMBL" id="KAI9907400.1"/>
    </source>
</evidence>
<reference evidence="1 2" key="1">
    <citation type="journal article" date="2022" name="bioRxiv">
        <title>The genome of the oomycete Peronosclerospora sorghi, a cosmopolitan pathogen of maize and sorghum, is inflated with dispersed pseudogenes.</title>
        <authorList>
            <person name="Fletcher K."/>
            <person name="Martin F."/>
            <person name="Isakeit T."/>
            <person name="Cavanaugh K."/>
            <person name="Magill C."/>
            <person name="Michelmore R."/>
        </authorList>
    </citation>
    <scope>NUCLEOTIDE SEQUENCE [LARGE SCALE GENOMIC DNA]</scope>
    <source>
        <strain evidence="1">P6</strain>
    </source>
</reference>
<name>A0ACC0VN72_9STRA</name>
<gene>
    <name evidence="1" type="ORF">PsorP6_003627</name>
</gene>
<dbReference type="Proteomes" id="UP001163321">
    <property type="component" value="Chromosome 8"/>
</dbReference>
<evidence type="ECO:0000313" key="2">
    <source>
        <dbReference type="Proteomes" id="UP001163321"/>
    </source>
</evidence>
<dbReference type="EMBL" id="CM047587">
    <property type="protein sequence ID" value="KAI9907400.1"/>
    <property type="molecule type" value="Genomic_DNA"/>
</dbReference>
<proteinExistence type="predicted"/>
<protein>
    <submittedName>
        <fullName evidence="1">Uncharacterized protein</fullName>
    </submittedName>
</protein>
<sequence length="253" mass="28788">MGMRQTGRDHLQQQFPLGSDQRTQDQERMHTFRLYHGLDQKANKGESKRAGQPVHAHKIRIRQTFFVARKTASDTQQQLAPLGAIQHGRKQGTDQLIRLGVNIFTTRCGNARETREDPIRRRLGIAFKLRNRFSERDNRTVATSVVLGASFGHGGIPKQVQNVTVDAWISERACDIVQESHLERNSFRCVGMMKPGEERLDQCISDRRASSFRTTSFNRAFLESHQSDLISHTHVQAQCSVKVIRRSVTQVGT</sequence>
<keyword evidence="2" id="KW-1185">Reference proteome</keyword>
<accession>A0ACC0VN72</accession>